<dbReference type="OrthoDB" id="3181539at2759"/>
<reference evidence="2 3" key="1">
    <citation type="submission" date="2016-03" db="EMBL/GenBank/DDBJ databases">
        <title>Comparative genomics of the ectomycorrhizal sister species Rhizopogon vinicolor and Rhizopogon vesiculosus (Basidiomycota: Boletales) reveals a divergence of the mating type B locus.</title>
        <authorList>
            <person name="Mujic A.B."/>
            <person name="Kuo A."/>
            <person name="Tritt A."/>
            <person name="Lipzen A."/>
            <person name="Chen C."/>
            <person name="Johnson J."/>
            <person name="Sharma A."/>
            <person name="Barry K."/>
            <person name="Grigoriev I.V."/>
            <person name="Spatafora J.W."/>
        </authorList>
    </citation>
    <scope>NUCLEOTIDE SEQUENCE [LARGE SCALE GENOMIC DNA]</scope>
    <source>
        <strain evidence="2 3">AM-OR11-056</strain>
    </source>
</reference>
<protein>
    <submittedName>
        <fullName evidence="2">Uncharacterized protein</fullName>
    </submittedName>
</protein>
<dbReference type="EMBL" id="LVVM01005482">
    <property type="protein sequence ID" value="OJA10427.1"/>
    <property type="molecule type" value="Genomic_DNA"/>
</dbReference>
<dbReference type="Proteomes" id="UP000183567">
    <property type="component" value="Unassembled WGS sequence"/>
</dbReference>
<comment type="caution">
    <text evidence="2">The sequence shown here is derived from an EMBL/GenBank/DDBJ whole genome shotgun (WGS) entry which is preliminary data.</text>
</comment>
<keyword evidence="3" id="KW-1185">Reference proteome</keyword>
<name>A0A1J8PRM2_9AGAM</name>
<accession>A0A1J8PRM2</accession>
<evidence type="ECO:0000313" key="3">
    <source>
        <dbReference type="Proteomes" id="UP000183567"/>
    </source>
</evidence>
<feature type="region of interest" description="Disordered" evidence="1">
    <location>
        <begin position="94"/>
        <end position="127"/>
    </location>
</feature>
<feature type="region of interest" description="Disordered" evidence="1">
    <location>
        <begin position="1"/>
        <end position="32"/>
    </location>
</feature>
<feature type="compositionally biased region" description="Low complexity" evidence="1">
    <location>
        <begin position="109"/>
        <end position="127"/>
    </location>
</feature>
<sequence length="127" mass="13484">MDAHLPADVDSCDGLNNDIDPALAPSNHSTPSPALTGLGNLAIPQPAQSSELGVLDQYELVILTVNEIKSAMDTGNYASEAVRILDEQRSSMSIPQFHSRLQPKRKWPHVSAAPSPSASDPHGAVHV</sequence>
<gene>
    <name evidence="2" type="ORF">AZE42_10077</name>
</gene>
<organism evidence="2 3">
    <name type="scientific">Rhizopogon vesiculosus</name>
    <dbReference type="NCBI Taxonomy" id="180088"/>
    <lineage>
        <taxon>Eukaryota</taxon>
        <taxon>Fungi</taxon>
        <taxon>Dikarya</taxon>
        <taxon>Basidiomycota</taxon>
        <taxon>Agaricomycotina</taxon>
        <taxon>Agaricomycetes</taxon>
        <taxon>Agaricomycetidae</taxon>
        <taxon>Boletales</taxon>
        <taxon>Suillineae</taxon>
        <taxon>Rhizopogonaceae</taxon>
        <taxon>Rhizopogon</taxon>
    </lineage>
</organism>
<dbReference type="AlphaFoldDB" id="A0A1J8PRM2"/>
<evidence type="ECO:0000256" key="1">
    <source>
        <dbReference type="SAM" id="MobiDB-lite"/>
    </source>
</evidence>
<evidence type="ECO:0000313" key="2">
    <source>
        <dbReference type="EMBL" id="OJA10427.1"/>
    </source>
</evidence>
<proteinExistence type="predicted"/>